<evidence type="ECO:0000256" key="2">
    <source>
        <dbReference type="ARBA" id="ARBA00023015"/>
    </source>
</evidence>
<keyword evidence="2" id="KW-0805">Transcription regulation</keyword>
<dbReference type="GO" id="GO:0000976">
    <property type="term" value="F:transcription cis-regulatory region binding"/>
    <property type="evidence" value="ECO:0007669"/>
    <property type="project" value="TreeGrafter"/>
</dbReference>
<dbReference type="InterPro" id="IPR000847">
    <property type="entry name" value="LysR_HTH_N"/>
</dbReference>
<dbReference type="PROSITE" id="PS50931">
    <property type="entry name" value="HTH_LYSR"/>
    <property type="match status" value="1"/>
</dbReference>
<dbReference type="AlphaFoldDB" id="A0A225M9E5"/>
<organism evidence="6 7">
    <name type="scientific">Candidimonas nitroreducens</name>
    <dbReference type="NCBI Taxonomy" id="683354"/>
    <lineage>
        <taxon>Bacteria</taxon>
        <taxon>Pseudomonadati</taxon>
        <taxon>Pseudomonadota</taxon>
        <taxon>Betaproteobacteria</taxon>
        <taxon>Burkholderiales</taxon>
        <taxon>Alcaligenaceae</taxon>
        <taxon>Candidimonas</taxon>
    </lineage>
</organism>
<reference evidence="7" key="1">
    <citation type="submission" date="2017-06" db="EMBL/GenBank/DDBJ databases">
        <title>Herbaspirillum phytohormonus sp. nov., isolated from the root nodule of Robinia pseudoacacia in lead-zinc mine.</title>
        <authorList>
            <person name="Fan M."/>
            <person name="Lin Y."/>
        </authorList>
    </citation>
    <scope>NUCLEOTIDE SEQUENCE [LARGE SCALE GENOMIC DNA]</scope>
    <source>
        <strain evidence="7">SC-089</strain>
    </source>
</reference>
<dbReference type="Pfam" id="PF00126">
    <property type="entry name" value="HTH_1"/>
    <property type="match status" value="1"/>
</dbReference>
<keyword evidence="4" id="KW-0804">Transcription</keyword>
<dbReference type="InterPro" id="IPR036388">
    <property type="entry name" value="WH-like_DNA-bd_sf"/>
</dbReference>
<evidence type="ECO:0000313" key="7">
    <source>
        <dbReference type="Proteomes" id="UP000214603"/>
    </source>
</evidence>
<dbReference type="SUPFAM" id="SSF46785">
    <property type="entry name" value="Winged helix' DNA-binding domain"/>
    <property type="match status" value="1"/>
</dbReference>
<dbReference type="PRINTS" id="PR00039">
    <property type="entry name" value="HTHLYSR"/>
</dbReference>
<dbReference type="InterPro" id="IPR005119">
    <property type="entry name" value="LysR_subst-bd"/>
</dbReference>
<name>A0A225M9E5_9BURK</name>
<keyword evidence="7" id="KW-1185">Reference proteome</keyword>
<keyword evidence="3" id="KW-0238">DNA-binding</keyword>
<dbReference type="Pfam" id="PF03466">
    <property type="entry name" value="LysR_substrate"/>
    <property type="match status" value="1"/>
</dbReference>
<protein>
    <recommendedName>
        <fullName evidence="5">HTH lysR-type domain-containing protein</fullName>
    </recommendedName>
</protein>
<gene>
    <name evidence="6" type="ORF">CEY11_19265</name>
</gene>
<dbReference type="PANTHER" id="PTHR30126:SF77">
    <property type="entry name" value="TRANSCRIPTIONAL REGULATORY PROTEIN"/>
    <property type="match status" value="1"/>
</dbReference>
<dbReference type="FunFam" id="1.10.10.10:FF:000001">
    <property type="entry name" value="LysR family transcriptional regulator"/>
    <property type="match status" value="1"/>
</dbReference>
<dbReference type="EMBL" id="NJIH01000011">
    <property type="protein sequence ID" value="OWT56171.1"/>
    <property type="molecule type" value="Genomic_DNA"/>
</dbReference>
<dbReference type="SUPFAM" id="SSF53850">
    <property type="entry name" value="Periplasmic binding protein-like II"/>
    <property type="match status" value="1"/>
</dbReference>
<feature type="domain" description="HTH lysR-type" evidence="5">
    <location>
        <begin position="86"/>
        <end position="143"/>
    </location>
</feature>
<evidence type="ECO:0000256" key="1">
    <source>
        <dbReference type="ARBA" id="ARBA00009437"/>
    </source>
</evidence>
<evidence type="ECO:0000313" key="6">
    <source>
        <dbReference type="EMBL" id="OWT56171.1"/>
    </source>
</evidence>
<evidence type="ECO:0000259" key="5">
    <source>
        <dbReference type="PROSITE" id="PS50931"/>
    </source>
</evidence>
<accession>A0A225M9E5</accession>
<dbReference type="InterPro" id="IPR036390">
    <property type="entry name" value="WH_DNA-bd_sf"/>
</dbReference>
<dbReference type="Gene3D" id="1.10.10.10">
    <property type="entry name" value="Winged helix-like DNA-binding domain superfamily/Winged helix DNA-binding domain"/>
    <property type="match status" value="1"/>
</dbReference>
<proteinExistence type="inferred from homology"/>
<sequence>MSICGIYSTPRLEAALRVLSEDSVEYSNQNHLWLGINPGYISRAILVPQSGCCLAAVSDVCFVLIFWCRPAYGCCCRKEETSVRNINLANLETAFWIARLGSFTAAAERLYTTQPAISARMRELEAALGVKLFVRVGRGVELTMEGRKFLEDAEPIFQQFEALTGSVNSAYASGGTVRIGAGNISMSWFPNMIREMQRIVPDLTYDVEIDLAGKVLQKLEVRKLDIAIVAGPVHGDKLSSAPLGYDRMLWVASAEFLTENWAGNLLEFLRTAPIWCVQRESFYWTEAMRIIMEGGGNPRHFNGISNMAAAHQIVLGGGGVGCLSSMLIRQDLEAGTLQLIPDLRQGGWVEFSVACVAESRKSKIISQIMDMAQASSTLKRQRD</sequence>
<evidence type="ECO:0000256" key="3">
    <source>
        <dbReference type="ARBA" id="ARBA00023125"/>
    </source>
</evidence>
<evidence type="ECO:0000256" key="4">
    <source>
        <dbReference type="ARBA" id="ARBA00023163"/>
    </source>
</evidence>
<dbReference type="Gene3D" id="3.40.190.10">
    <property type="entry name" value="Periplasmic binding protein-like II"/>
    <property type="match status" value="2"/>
</dbReference>
<dbReference type="CDD" id="cd05466">
    <property type="entry name" value="PBP2_LTTR_substrate"/>
    <property type="match status" value="1"/>
</dbReference>
<dbReference type="GO" id="GO:0003700">
    <property type="term" value="F:DNA-binding transcription factor activity"/>
    <property type="evidence" value="ECO:0007669"/>
    <property type="project" value="InterPro"/>
</dbReference>
<dbReference type="Proteomes" id="UP000214603">
    <property type="component" value="Unassembled WGS sequence"/>
</dbReference>
<comment type="similarity">
    <text evidence="1">Belongs to the LysR transcriptional regulatory family.</text>
</comment>
<dbReference type="PANTHER" id="PTHR30126">
    <property type="entry name" value="HTH-TYPE TRANSCRIPTIONAL REGULATOR"/>
    <property type="match status" value="1"/>
</dbReference>
<comment type="caution">
    <text evidence="6">The sequence shown here is derived from an EMBL/GenBank/DDBJ whole genome shotgun (WGS) entry which is preliminary data.</text>
</comment>